<proteinExistence type="predicted"/>
<dbReference type="AlphaFoldDB" id="A0A2A5C6X4"/>
<protein>
    <submittedName>
        <fullName evidence="1">Uncharacterized protein</fullName>
    </submittedName>
</protein>
<reference evidence="2" key="1">
    <citation type="submission" date="2017-08" db="EMBL/GenBank/DDBJ databases">
        <title>A dynamic microbial community with high functional redundancy inhabits the cold, oxic subseafloor aquifer.</title>
        <authorList>
            <person name="Tully B.J."/>
            <person name="Wheat C.G."/>
            <person name="Glazer B.T."/>
            <person name="Huber J.A."/>
        </authorList>
    </citation>
    <scope>NUCLEOTIDE SEQUENCE [LARGE SCALE GENOMIC DNA]</scope>
</reference>
<dbReference type="Proteomes" id="UP000228987">
    <property type="component" value="Unassembled WGS sequence"/>
</dbReference>
<evidence type="ECO:0000313" key="2">
    <source>
        <dbReference type="Proteomes" id="UP000228987"/>
    </source>
</evidence>
<accession>A0A2A5C6X4</accession>
<organism evidence="1 2">
    <name type="scientific">SAR86 cluster bacterium</name>
    <dbReference type="NCBI Taxonomy" id="2030880"/>
    <lineage>
        <taxon>Bacteria</taxon>
        <taxon>Pseudomonadati</taxon>
        <taxon>Pseudomonadota</taxon>
        <taxon>Gammaproteobacteria</taxon>
        <taxon>SAR86 cluster</taxon>
    </lineage>
</organism>
<name>A0A2A5C6X4_9GAMM</name>
<sequence length="59" mass="6840">MEKLLVNFELEASGIVKILELLNERLEKHRASNDSIDASVLLRGQIAEIKYLKKRIWGF</sequence>
<evidence type="ECO:0000313" key="1">
    <source>
        <dbReference type="EMBL" id="PCJ39136.1"/>
    </source>
</evidence>
<gene>
    <name evidence="1" type="ORF">COA71_14565</name>
</gene>
<dbReference type="EMBL" id="NVWI01000018">
    <property type="protein sequence ID" value="PCJ39136.1"/>
    <property type="molecule type" value="Genomic_DNA"/>
</dbReference>
<comment type="caution">
    <text evidence="1">The sequence shown here is derived from an EMBL/GenBank/DDBJ whole genome shotgun (WGS) entry which is preliminary data.</text>
</comment>